<comment type="caution">
    <text evidence="2">The sequence shown here is derived from an EMBL/GenBank/DDBJ whole genome shotgun (WGS) entry which is preliminary data.</text>
</comment>
<dbReference type="Proteomes" id="UP000033859">
    <property type="component" value="Unassembled WGS sequence"/>
</dbReference>
<dbReference type="SUPFAM" id="SSF55811">
    <property type="entry name" value="Nudix"/>
    <property type="match status" value="1"/>
</dbReference>
<evidence type="ECO:0000259" key="1">
    <source>
        <dbReference type="PROSITE" id="PS51462"/>
    </source>
</evidence>
<dbReference type="InterPro" id="IPR000086">
    <property type="entry name" value="NUDIX_hydrolase_dom"/>
</dbReference>
<accession>A0A0G0XPQ8</accession>
<reference evidence="2 3" key="1">
    <citation type="journal article" date="2015" name="Nature">
        <title>rRNA introns, odd ribosomes, and small enigmatic genomes across a large radiation of phyla.</title>
        <authorList>
            <person name="Brown C.T."/>
            <person name="Hug L.A."/>
            <person name="Thomas B.C."/>
            <person name="Sharon I."/>
            <person name="Castelle C.J."/>
            <person name="Singh A."/>
            <person name="Wilkins M.J."/>
            <person name="Williams K.H."/>
            <person name="Banfield J.F."/>
        </authorList>
    </citation>
    <scope>NUCLEOTIDE SEQUENCE [LARGE SCALE GENOMIC DNA]</scope>
</reference>
<dbReference type="Gene3D" id="3.90.79.10">
    <property type="entry name" value="Nucleoside Triphosphate Pyrophosphohydrolase"/>
    <property type="match status" value="1"/>
</dbReference>
<sequence>MSFEFGELSFTVQNVVIQDGKILLVHEKDHAGEGGRRPGWNLFGGNTEGWDINRTYRQIINFLPVEVDINLDEEFFRNFIRQERMDNEFFSFFRTHKEYGNYVTLLGSMVYFTAIREGIEETGLLVRPTAVLFEELTKSENHRLIVVHSEIVLGKIKKRSLETDDCGWFDLRNLPEGTFPSHRSRIALAVYKLGIRDEKSGQLLDLFV</sequence>
<organism evidence="2 3">
    <name type="scientific">Candidatus Yanofskybacteria bacterium GW2011_GWC2_41_9</name>
    <dbReference type="NCBI Taxonomy" id="1619029"/>
    <lineage>
        <taxon>Bacteria</taxon>
        <taxon>Candidatus Yanofskyibacteriota</taxon>
    </lineage>
</organism>
<name>A0A0G0XPQ8_9BACT</name>
<proteinExistence type="predicted"/>
<gene>
    <name evidence="2" type="ORF">UU84_C0016G0004</name>
</gene>
<evidence type="ECO:0000313" key="2">
    <source>
        <dbReference type="EMBL" id="KKS26799.1"/>
    </source>
</evidence>
<dbReference type="InterPro" id="IPR015797">
    <property type="entry name" value="NUDIX_hydrolase-like_dom_sf"/>
</dbReference>
<evidence type="ECO:0000313" key="3">
    <source>
        <dbReference type="Proteomes" id="UP000033859"/>
    </source>
</evidence>
<protein>
    <recommendedName>
        <fullName evidence="1">Nudix hydrolase domain-containing protein</fullName>
    </recommendedName>
</protein>
<dbReference type="PROSITE" id="PS51462">
    <property type="entry name" value="NUDIX"/>
    <property type="match status" value="1"/>
</dbReference>
<dbReference type="AlphaFoldDB" id="A0A0G0XPQ8"/>
<feature type="domain" description="Nudix hydrolase" evidence="1">
    <location>
        <begin position="7"/>
        <end position="192"/>
    </location>
</feature>
<dbReference type="EMBL" id="LCCE01000016">
    <property type="protein sequence ID" value="KKS26799.1"/>
    <property type="molecule type" value="Genomic_DNA"/>
</dbReference>